<comment type="catalytic activity">
    <reaction evidence="9 10">
        <text>D-gluconate + ATP = 6-phospho-D-gluconate + ADP + H(+)</text>
        <dbReference type="Rhea" id="RHEA:19433"/>
        <dbReference type="ChEBI" id="CHEBI:15378"/>
        <dbReference type="ChEBI" id="CHEBI:18391"/>
        <dbReference type="ChEBI" id="CHEBI:30616"/>
        <dbReference type="ChEBI" id="CHEBI:58759"/>
        <dbReference type="ChEBI" id="CHEBI:456216"/>
        <dbReference type="EC" id="2.7.1.12"/>
    </reaction>
</comment>
<dbReference type="AlphaFoldDB" id="A0A2T6BYD0"/>
<evidence type="ECO:0000256" key="2">
    <source>
        <dbReference type="ARBA" id="ARBA00008420"/>
    </source>
</evidence>
<organism evidence="11 12">
    <name type="scientific">Kordia periserrulae</name>
    <dbReference type="NCBI Taxonomy" id="701523"/>
    <lineage>
        <taxon>Bacteria</taxon>
        <taxon>Pseudomonadati</taxon>
        <taxon>Bacteroidota</taxon>
        <taxon>Flavobacteriia</taxon>
        <taxon>Flavobacteriales</taxon>
        <taxon>Flavobacteriaceae</taxon>
        <taxon>Kordia</taxon>
    </lineage>
</organism>
<dbReference type="NCBIfam" id="TIGR01313">
    <property type="entry name" value="therm_gnt_kin"/>
    <property type="match status" value="1"/>
</dbReference>
<evidence type="ECO:0000313" key="11">
    <source>
        <dbReference type="EMBL" id="PTX61079.1"/>
    </source>
</evidence>
<dbReference type="EMBL" id="QBKT01000005">
    <property type="protein sequence ID" value="PTX61079.1"/>
    <property type="molecule type" value="Genomic_DNA"/>
</dbReference>
<dbReference type="PANTHER" id="PTHR43442:SF3">
    <property type="entry name" value="GLUCONOKINASE-RELATED"/>
    <property type="match status" value="1"/>
</dbReference>
<comment type="pathway">
    <text evidence="1">Carbohydrate acid metabolism.</text>
</comment>
<evidence type="ECO:0000256" key="5">
    <source>
        <dbReference type="ARBA" id="ARBA00022741"/>
    </source>
</evidence>
<evidence type="ECO:0000313" key="12">
    <source>
        <dbReference type="Proteomes" id="UP000244090"/>
    </source>
</evidence>
<evidence type="ECO:0000256" key="6">
    <source>
        <dbReference type="ARBA" id="ARBA00022777"/>
    </source>
</evidence>
<accession>A0A2T6BYD0</accession>
<dbReference type="Gene3D" id="3.40.50.300">
    <property type="entry name" value="P-loop containing nucleotide triphosphate hydrolases"/>
    <property type="match status" value="1"/>
</dbReference>
<dbReference type="InterPro" id="IPR006001">
    <property type="entry name" value="Therm_gnt_kin"/>
</dbReference>
<dbReference type="InterPro" id="IPR027417">
    <property type="entry name" value="P-loop_NTPase"/>
</dbReference>
<keyword evidence="12" id="KW-1185">Reference proteome</keyword>
<dbReference type="Pfam" id="PF01202">
    <property type="entry name" value="SKI"/>
    <property type="match status" value="1"/>
</dbReference>
<dbReference type="InterPro" id="IPR031322">
    <property type="entry name" value="Shikimate/glucono_kinase"/>
</dbReference>
<dbReference type="SUPFAM" id="SSF52540">
    <property type="entry name" value="P-loop containing nucleoside triphosphate hydrolases"/>
    <property type="match status" value="1"/>
</dbReference>
<dbReference type="GO" id="GO:0046316">
    <property type="term" value="F:gluconokinase activity"/>
    <property type="evidence" value="ECO:0007669"/>
    <property type="project" value="UniProtKB-EC"/>
</dbReference>
<dbReference type="FunFam" id="3.40.50.300:FF:000522">
    <property type="entry name" value="Gluconokinase"/>
    <property type="match status" value="1"/>
</dbReference>
<gene>
    <name evidence="11" type="ORF">C8N46_105235</name>
</gene>
<keyword evidence="8" id="KW-0311">Gluconate utilization</keyword>
<dbReference type="GO" id="GO:0019521">
    <property type="term" value="P:D-gluconate metabolic process"/>
    <property type="evidence" value="ECO:0007669"/>
    <property type="project" value="UniProtKB-KW"/>
</dbReference>
<keyword evidence="5 10" id="KW-0547">Nucleotide-binding</keyword>
<evidence type="ECO:0000256" key="4">
    <source>
        <dbReference type="ARBA" id="ARBA00022679"/>
    </source>
</evidence>
<evidence type="ECO:0000256" key="10">
    <source>
        <dbReference type="RuleBase" id="RU363066"/>
    </source>
</evidence>
<comment type="similarity">
    <text evidence="2 10">Belongs to the gluconokinase GntK/GntV family.</text>
</comment>
<evidence type="ECO:0000256" key="9">
    <source>
        <dbReference type="ARBA" id="ARBA00048090"/>
    </source>
</evidence>
<protein>
    <recommendedName>
        <fullName evidence="3 10">Gluconokinase</fullName>
        <ecNumber evidence="3 10">2.7.1.12</ecNumber>
    </recommendedName>
</protein>
<sequence length="155" mass="17719">MGVSGCGKTTVGKLLSQALTIPFIDADAFHPKENIQKMTNGIALTDTDRKPWLEDINQELIQQSRQKGVVLACSALKESYRKILSKDIQHIEWIYLKGDFKTIQQRMQQREHFMNVDLLQSQFDTLEAPTYGMHISIEKSPENILTEILKTLQQS</sequence>
<dbReference type="EC" id="2.7.1.12" evidence="3 10"/>
<dbReference type="PANTHER" id="PTHR43442">
    <property type="entry name" value="GLUCONOKINASE-RELATED"/>
    <property type="match status" value="1"/>
</dbReference>
<keyword evidence="6 10" id="KW-0418">Kinase</keyword>
<dbReference type="Proteomes" id="UP000244090">
    <property type="component" value="Unassembled WGS sequence"/>
</dbReference>
<dbReference type="GO" id="GO:0005737">
    <property type="term" value="C:cytoplasm"/>
    <property type="evidence" value="ECO:0007669"/>
    <property type="project" value="TreeGrafter"/>
</dbReference>
<evidence type="ECO:0000256" key="8">
    <source>
        <dbReference type="ARBA" id="ARBA00023064"/>
    </source>
</evidence>
<evidence type="ECO:0000256" key="1">
    <source>
        <dbReference type="ARBA" id="ARBA00004761"/>
    </source>
</evidence>
<dbReference type="CDD" id="cd02021">
    <property type="entry name" value="GntK"/>
    <property type="match status" value="1"/>
</dbReference>
<evidence type="ECO:0000256" key="7">
    <source>
        <dbReference type="ARBA" id="ARBA00022840"/>
    </source>
</evidence>
<evidence type="ECO:0000256" key="3">
    <source>
        <dbReference type="ARBA" id="ARBA00012054"/>
    </source>
</evidence>
<reference evidence="11 12" key="1">
    <citation type="submission" date="2018-04" db="EMBL/GenBank/DDBJ databases">
        <title>Genomic Encyclopedia of Archaeal and Bacterial Type Strains, Phase II (KMG-II): from individual species to whole genera.</title>
        <authorList>
            <person name="Goeker M."/>
        </authorList>
    </citation>
    <scope>NUCLEOTIDE SEQUENCE [LARGE SCALE GENOMIC DNA]</scope>
    <source>
        <strain evidence="11 12">DSM 25731</strain>
    </source>
</reference>
<proteinExistence type="inferred from homology"/>
<keyword evidence="7 10" id="KW-0067">ATP-binding</keyword>
<dbReference type="GO" id="GO:0005524">
    <property type="term" value="F:ATP binding"/>
    <property type="evidence" value="ECO:0007669"/>
    <property type="project" value="UniProtKB-KW"/>
</dbReference>
<comment type="caution">
    <text evidence="11">The sequence shown here is derived from an EMBL/GenBank/DDBJ whole genome shotgun (WGS) entry which is preliminary data.</text>
</comment>
<name>A0A2T6BYD0_9FLAO</name>
<keyword evidence="4 10" id="KW-0808">Transferase</keyword>